<comment type="similarity">
    <text evidence="2">Belongs to the ESF2/ABP1 family.</text>
</comment>
<evidence type="ECO:0000256" key="9">
    <source>
        <dbReference type="PROSITE-ProRule" id="PRU00176"/>
    </source>
</evidence>
<dbReference type="STRING" id="602072.A0A1R3RV79"/>
<accession>A0A1R3RV79</accession>
<evidence type="ECO:0000256" key="2">
    <source>
        <dbReference type="ARBA" id="ARBA00005819"/>
    </source>
</evidence>
<dbReference type="GO" id="GO:0005730">
    <property type="term" value="C:nucleolus"/>
    <property type="evidence" value="ECO:0007669"/>
    <property type="project" value="UniProtKB-SubCell"/>
</dbReference>
<evidence type="ECO:0000313" key="12">
    <source>
        <dbReference type="EMBL" id="OOF98368.1"/>
    </source>
</evidence>
<feature type="compositionally biased region" description="Basic residues" evidence="10">
    <location>
        <begin position="37"/>
        <end position="46"/>
    </location>
</feature>
<dbReference type="OrthoDB" id="287393at2759"/>
<organism evidence="12 13">
    <name type="scientific">Aspergillus carbonarius (strain ITEM 5010)</name>
    <dbReference type="NCBI Taxonomy" id="602072"/>
    <lineage>
        <taxon>Eukaryota</taxon>
        <taxon>Fungi</taxon>
        <taxon>Dikarya</taxon>
        <taxon>Ascomycota</taxon>
        <taxon>Pezizomycotina</taxon>
        <taxon>Eurotiomycetes</taxon>
        <taxon>Eurotiomycetidae</taxon>
        <taxon>Eurotiales</taxon>
        <taxon>Aspergillaceae</taxon>
        <taxon>Aspergillus</taxon>
        <taxon>Aspergillus subgen. Circumdati</taxon>
    </lineage>
</organism>
<evidence type="ECO:0000256" key="10">
    <source>
        <dbReference type="SAM" id="MobiDB-lite"/>
    </source>
</evidence>
<feature type="compositionally biased region" description="Basic and acidic residues" evidence="10">
    <location>
        <begin position="20"/>
        <end position="36"/>
    </location>
</feature>
<gene>
    <name evidence="12" type="ORF">ASPCADRAFT_205603</name>
</gene>
<dbReference type="InterPro" id="IPR012677">
    <property type="entry name" value="Nucleotide-bd_a/b_plait_sf"/>
</dbReference>
<feature type="compositionally biased region" description="Acidic residues" evidence="10">
    <location>
        <begin position="93"/>
        <end position="109"/>
    </location>
</feature>
<evidence type="ECO:0000256" key="5">
    <source>
        <dbReference type="ARBA" id="ARBA00022884"/>
    </source>
</evidence>
<dbReference type="VEuPathDB" id="FungiDB:ASPCADRAFT_205603"/>
<dbReference type="OMA" id="TRKHNDF"/>
<sequence length="329" mass="37229">MTTRKRNDFLDIAASDDSDANDHGYDSEAAEAEKSKGRAVKRRRTQPKPQSQSDLHGLNSESDDEGASDESEDERVFKGRGKAKAKAKTTVDSNDEAEDEKQLSDEDNYLDATEATKIINTNKPPKKNKTGVVYLSSLPPYLKPFALKALLEKRSFGPITRVFLSPEVRSASAPRRRSNKRKTYSDGWVEFASKKTAKVCAETLNANIIGGRKGGWYHDDVWNMKYLRGFKWADLTEQIQRERSEREARQRVEDSKARKEDKVFLEGYERGKVIEGIQKKNAEKGKKSGKDEQKIRMVFKQSEVKQGRDKIADPGAMGDETKRVLGKIF</sequence>
<dbReference type="SUPFAM" id="SSF54928">
    <property type="entry name" value="RNA-binding domain, RBD"/>
    <property type="match status" value="1"/>
</dbReference>
<dbReference type="GO" id="GO:0003723">
    <property type="term" value="F:RNA binding"/>
    <property type="evidence" value="ECO:0007669"/>
    <property type="project" value="UniProtKB-UniRule"/>
</dbReference>
<evidence type="ECO:0000313" key="13">
    <source>
        <dbReference type="Proteomes" id="UP000188318"/>
    </source>
</evidence>
<dbReference type="GO" id="GO:0000480">
    <property type="term" value="P:endonucleolytic cleavage in 5'-ETS of tricistronic rRNA transcript (SSU-rRNA, 5.8S rRNA, LSU-rRNA)"/>
    <property type="evidence" value="ECO:0007669"/>
    <property type="project" value="TreeGrafter"/>
</dbReference>
<comment type="function">
    <text evidence="7">Involved in the small subunit (SSU) processome assembly and function, and in the 18S rRNA synthesis. Required for the early cleavages at sites A0, A1 and A2.</text>
</comment>
<feature type="compositionally biased region" description="Acidic residues" evidence="10">
    <location>
        <begin position="61"/>
        <end position="73"/>
    </location>
</feature>
<evidence type="ECO:0000256" key="4">
    <source>
        <dbReference type="ARBA" id="ARBA00021800"/>
    </source>
</evidence>
<keyword evidence="13" id="KW-1185">Reference proteome</keyword>
<comment type="subcellular location">
    <subcellularLocation>
        <location evidence="1">Nucleus</location>
        <location evidence="1">Nucleolus</location>
    </subcellularLocation>
</comment>
<dbReference type="Proteomes" id="UP000188318">
    <property type="component" value="Unassembled WGS sequence"/>
</dbReference>
<dbReference type="PANTHER" id="PTHR12311">
    <property type="entry name" value="ACTIVATOR OF BASAL TRANSCRIPTION 1"/>
    <property type="match status" value="1"/>
</dbReference>
<dbReference type="Gene3D" id="3.30.70.330">
    <property type="match status" value="1"/>
</dbReference>
<dbReference type="InterPro" id="IPR034353">
    <property type="entry name" value="ABT1/ESF2_RRM"/>
</dbReference>
<dbReference type="InterPro" id="IPR000504">
    <property type="entry name" value="RRM_dom"/>
</dbReference>
<dbReference type="GO" id="GO:0000472">
    <property type="term" value="P:endonucleolytic cleavage to generate mature 5'-end of SSU-rRNA from (SSU-rRNA, 5.8S rRNA, LSU-rRNA)"/>
    <property type="evidence" value="ECO:0007669"/>
    <property type="project" value="TreeGrafter"/>
</dbReference>
<dbReference type="GO" id="GO:0034462">
    <property type="term" value="P:small-subunit processome assembly"/>
    <property type="evidence" value="ECO:0007669"/>
    <property type="project" value="TreeGrafter"/>
</dbReference>
<dbReference type="GO" id="GO:0000447">
    <property type="term" value="P:endonucleolytic cleavage in ITS1 to separate SSU-rRNA from 5.8S rRNA and LSU-rRNA from tricistronic rRNA transcript (SSU-rRNA, 5.8S rRNA, LSU-rRNA)"/>
    <property type="evidence" value="ECO:0007669"/>
    <property type="project" value="TreeGrafter"/>
</dbReference>
<feature type="region of interest" description="Disordered" evidence="10">
    <location>
        <begin position="1"/>
        <end position="109"/>
    </location>
</feature>
<proteinExistence type="inferred from homology"/>
<evidence type="ECO:0000256" key="6">
    <source>
        <dbReference type="ARBA" id="ARBA00023242"/>
    </source>
</evidence>
<keyword evidence="5 9" id="KW-0694">RNA-binding</keyword>
<feature type="compositionally biased region" description="Basic residues" evidence="10">
    <location>
        <begin position="78"/>
        <end position="87"/>
    </location>
</feature>
<dbReference type="InterPro" id="IPR039119">
    <property type="entry name" value="ABT1/Esf2"/>
</dbReference>
<evidence type="ECO:0000256" key="7">
    <source>
        <dbReference type="ARBA" id="ARBA00025024"/>
    </source>
</evidence>
<reference evidence="13" key="1">
    <citation type="journal article" date="2017" name="Genome Biol.">
        <title>Comparative genomics reveals high biological diversity and specific adaptations in the industrially and medically important fungal genus Aspergillus.</title>
        <authorList>
            <person name="de Vries R.P."/>
            <person name="Riley R."/>
            <person name="Wiebenga A."/>
            <person name="Aguilar-Osorio G."/>
            <person name="Amillis S."/>
            <person name="Uchima C.A."/>
            <person name="Anderluh G."/>
            <person name="Asadollahi M."/>
            <person name="Askin M."/>
            <person name="Barry K."/>
            <person name="Battaglia E."/>
            <person name="Bayram O."/>
            <person name="Benocci T."/>
            <person name="Braus-Stromeyer S.A."/>
            <person name="Caldana C."/>
            <person name="Canovas D."/>
            <person name="Cerqueira G.C."/>
            <person name="Chen F."/>
            <person name="Chen W."/>
            <person name="Choi C."/>
            <person name="Clum A."/>
            <person name="Dos Santos R.A."/>
            <person name="Damasio A.R."/>
            <person name="Diallinas G."/>
            <person name="Emri T."/>
            <person name="Fekete E."/>
            <person name="Flipphi M."/>
            <person name="Freyberg S."/>
            <person name="Gallo A."/>
            <person name="Gournas C."/>
            <person name="Habgood R."/>
            <person name="Hainaut M."/>
            <person name="Harispe M.L."/>
            <person name="Henrissat B."/>
            <person name="Hilden K.S."/>
            <person name="Hope R."/>
            <person name="Hossain A."/>
            <person name="Karabika E."/>
            <person name="Karaffa L."/>
            <person name="Karanyi Z."/>
            <person name="Krasevec N."/>
            <person name="Kuo A."/>
            <person name="Kusch H."/>
            <person name="LaButti K."/>
            <person name="Lagendijk E.L."/>
            <person name="Lapidus A."/>
            <person name="Levasseur A."/>
            <person name="Lindquist E."/>
            <person name="Lipzen A."/>
            <person name="Logrieco A.F."/>
            <person name="MacCabe A."/>
            <person name="Maekelae M.R."/>
            <person name="Malavazi I."/>
            <person name="Melin P."/>
            <person name="Meyer V."/>
            <person name="Mielnichuk N."/>
            <person name="Miskei M."/>
            <person name="Molnar A.P."/>
            <person name="Mule G."/>
            <person name="Ngan C.Y."/>
            <person name="Orejas M."/>
            <person name="Orosz E."/>
            <person name="Ouedraogo J.P."/>
            <person name="Overkamp K.M."/>
            <person name="Park H.-S."/>
            <person name="Perrone G."/>
            <person name="Piumi F."/>
            <person name="Punt P.J."/>
            <person name="Ram A.F."/>
            <person name="Ramon A."/>
            <person name="Rauscher S."/>
            <person name="Record E."/>
            <person name="Riano-Pachon D.M."/>
            <person name="Robert V."/>
            <person name="Roehrig J."/>
            <person name="Ruller R."/>
            <person name="Salamov A."/>
            <person name="Salih N.S."/>
            <person name="Samson R.A."/>
            <person name="Sandor E."/>
            <person name="Sanguinetti M."/>
            <person name="Schuetze T."/>
            <person name="Sepcic K."/>
            <person name="Shelest E."/>
            <person name="Sherlock G."/>
            <person name="Sophianopoulou V."/>
            <person name="Squina F.M."/>
            <person name="Sun H."/>
            <person name="Susca A."/>
            <person name="Todd R.B."/>
            <person name="Tsang A."/>
            <person name="Unkles S.E."/>
            <person name="van de Wiele N."/>
            <person name="van Rossen-Uffink D."/>
            <person name="Oliveira J.V."/>
            <person name="Vesth T.C."/>
            <person name="Visser J."/>
            <person name="Yu J.-H."/>
            <person name="Zhou M."/>
            <person name="Andersen M.R."/>
            <person name="Archer D.B."/>
            <person name="Baker S.E."/>
            <person name="Benoit I."/>
            <person name="Brakhage A.A."/>
            <person name="Braus G.H."/>
            <person name="Fischer R."/>
            <person name="Frisvad J.C."/>
            <person name="Goldman G.H."/>
            <person name="Houbraken J."/>
            <person name="Oakley B."/>
            <person name="Pocsi I."/>
            <person name="Scazzocchio C."/>
            <person name="Seiboth B."/>
            <person name="vanKuyk P.A."/>
            <person name="Wortman J."/>
            <person name="Dyer P.S."/>
            <person name="Grigoriev I.V."/>
        </authorList>
    </citation>
    <scope>NUCLEOTIDE SEQUENCE [LARGE SCALE GENOMIC DNA]</scope>
    <source>
        <strain evidence="13">ITEM 5010</strain>
    </source>
</reference>
<dbReference type="AlphaFoldDB" id="A0A1R3RV79"/>
<dbReference type="EMBL" id="KV907496">
    <property type="protein sequence ID" value="OOF98368.1"/>
    <property type="molecule type" value="Genomic_DNA"/>
</dbReference>
<dbReference type="PROSITE" id="PS50102">
    <property type="entry name" value="RRM"/>
    <property type="match status" value="1"/>
</dbReference>
<dbReference type="InterPro" id="IPR035979">
    <property type="entry name" value="RBD_domain_sf"/>
</dbReference>
<name>A0A1R3RV79_ASPC5</name>
<dbReference type="PANTHER" id="PTHR12311:SF7">
    <property type="entry name" value="ACTIVATOR OF BASAL TRANSCRIPTION 1"/>
    <property type="match status" value="1"/>
</dbReference>
<keyword evidence="6" id="KW-0539">Nucleus</keyword>
<evidence type="ECO:0000259" key="11">
    <source>
        <dbReference type="PROSITE" id="PS50102"/>
    </source>
</evidence>
<evidence type="ECO:0000256" key="1">
    <source>
        <dbReference type="ARBA" id="ARBA00004604"/>
    </source>
</evidence>
<evidence type="ECO:0000256" key="3">
    <source>
        <dbReference type="ARBA" id="ARBA00013906"/>
    </source>
</evidence>
<protein>
    <recommendedName>
        <fullName evidence="3">Pre-rRNA-processing protein ESF2</fullName>
    </recommendedName>
    <alternativeName>
        <fullName evidence="8">18S rRNA factor 2</fullName>
    </alternativeName>
    <alternativeName>
        <fullName evidence="4">Pre-rRNA-processing protein esf2</fullName>
    </alternativeName>
</protein>
<dbReference type="CDD" id="cd12263">
    <property type="entry name" value="RRM_ABT1_like"/>
    <property type="match status" value="1"/>
</dbReference>
<evidence type="ECO:0000256" key="8">
    <source>
        <dbReference type="ARBA" id="ARBA00032634"/>
    </source>
</evidence>
<feature type="domain" description="RRM" evidence="11">
    <location>
        <begin position="131"/>
        <end position="213"/>
    </location>
</feature>